<dbReference type="Pfam" id="PF00825">
    <property type="entry name" value="Ribonuclease_P"/>
    <property type="match status" value="1"/>
</dbReference>
<dbReference type="HAMAP" id="MF_00227">
    <property type="entry name" value="RNase_P"/>
    <property type="match status" value="1"/>
</dbReference>
<dbReference type="InterPro" id="IPR020568">
    <property type="entry name" value="Ribosomal_Su5_D2-typ_SF"/>
</dbReference>
<keyword evidence="4 6" id="KW-0378">Hydrolase</keyword>
<evidence type="ECO:0000256" key="4">
    <source>
        <dbReference type="ARBA" id="ARBA00022801"/>
    </source>
</evidence>
<dbReference type="EC" id="3.1.26.5" evidence="6 7"/>
<keyword evidence="3 6" id="KW-0255">Endonuclease</keyword>
<comment type="subunit">
    <text evidence="6">Consists of a catalytic RNA component (M1 or rnpB) and a protein subunit.</text>
</comment>
<dbReference type="EMBL" id="JACHFH010000028">
    <property type="protein sequence ID" value="MBB5336932.1"/>
    <property type="molecule type" value="Genomic_DNA"/>
</dbReference>
<evidence type="ECO:0000256" key="6">
    <source>
        <dbReference type="HAMAP-Rule" id="MF_00227"/>
    </source>
</evidence>
<dbReference type="GO" id="GO:0030677">
    <property type="term" value="C:ribonuclease P complex"/>
    <property type="evidence" value="ECO:0007669"/>
    <property type="project" value="TreeGrafter"/>
</dbReference>
<sequence length="126" mass="14718">MNQKLKKKIIMQYNEEFQHIYRNSKTLSDRYIVMHIIYNNKYNHKVGFAAGKKLGNAVTRNHLKRILREIYRKNTININDNCCILLVARMAAVTADYDTINKSFNKLVKKAGITKAVRKNDKKISS</sequence>
<dbReference type="RefSeq" id="WP_183862322.1">
    <property type="nucleotide sequence ID" value="NZ_JACHFH010000028.1"/>
</dbReference>
<comment type="caution">
    <text evidence="8">The sequence shown here is derived from an EMBL/GenBank/DDBJ whole genome shotgun (WGS) entry which is preliminary data.</text>
</comment>
<protein>
    <recommendedName>
        <fullName evidence="6 7">Ribonuclease P protein component</fullName>
        <shortName evidence="6">RNase P protein</shortName>
        <shortName evidence="6">RNaseP protein</shortName>
        <ecNumber evidence="6 7">3.1.26.5</ecNumber>
    </recommendedName>
    <alternativeName>
        <fullName evidence="6">Protein C5</fullName>
    </alternativeName>
</protein>
<organism evidence="8 9">
    <name type="scientific">Pectinatus brassicae</name>
    <dbReference type="NCBI Taxonomy" id="862415"/>
    <lineage>
        <taxon>Bacteria</taxon>
        <taxon>Bacillati</taxon>
        <taxon>Bacillota</taxon>
        <taxon>Negativicutes</taxon>
        <taxon>Selenomonadales</taxon>
        <taxon>Selenomonadaceae</taxon>
        <taxon>Pectinatus</taxon>
    </lineage>
</organism>
<evidence type="ECO:0000256" key="3">
    <source>
        <dbReference type="ARBA" id="ARBA00022759"/>
    </source>
</evidence>
<accession>A0A840US09</accession>
<evidence type="ECO:0000256" key="2">
    <source>
        <dbReference type="ARBA" id="ARBA00022722"/>
    </source>
</evidence>
<dbReference type="GO" id="GO:0004526">
    <property type="term" value="F:ribonuclease P activity"/>
    <property type="evidence" value="ECO:0007669"/>
    <property type="project" value="UniProtKB-UniRule"/>
</dbReference>
<evidence type="ECO:0000313" key="9">
    <source>
        <dbReference type="Proteomes" id="UP000559117"/>
    </source>
</evidence>
<dbReference type="PANTHER" id="PTHR33992">
    <property type="entry name" value="RIBONUCLEASE P PROTEIN COMPONENT"/>
    <property type="match status" value="1"/>
</dbReference>
<dbReference type="InterPro" id="IPR000100">
    <property type="entry name" value="RNase_P"/>
</dbReference>
<dbReference type="GO" id="GO:0000049">
    <property type="term" value="F:tRNA binding"/>
    <property type="evidence" value="ECO:0007669"/>
    <property type="project" value="UniProtKB-UniRule"/>
</dbReference>
<dbReference type="InterPro" id="IPR014721">
    <property type="entry name" value="Ribsml_uS5_D2-typ_fold_subgr"/>
</dbReference>
<keyword evidence="1 6" id="KW-0819">tRNA processing</keyword>
<dbReference type="GO" id="GO:0042781">
    <property type="term" value="F:3'-tRNA processing endoribonuclease activity"/>
    <property type="evidence" value="ECO:0007669"/>
    <property type="project" value="TreeGrafter"/>
</dbReference>
<dbReference type="Proteomes" id="UP000559117">
    <property type="component" value="Unassembled WGS sequence"/>
</dbReference>
<reference evidence="8 9" key="1">
    <citation type="submission" date="2020-08" db="EMBL/GenBank/DDBJ databases">
        <title>Genomic Encyclopedia of Type Strains, Phase IV (KMG-IV): sequencing the most valuable type-strain genomes for metagenomic binning, comparative biology and taxonomic classification.</title>
        <authorList>
            <person name="Goeker M."/>
        </authorList>
    </citation>
    <scope>NUCLEOTIDE SEQUENCE [LARGE SCALE GENOMIC DNA]</scope>
    <source>
        <strain evidence="8 9">DSM 24661</strain>
    </source>
</reference>
<evidence type="ECO:0000256" key="1">
    <source>
        <dbReference type="ARBA" id="ARBA00022694"/>
    </source>
</evidence>
<keyword evidence="5 6" id="KW-0694">RNA-binding</keyword>
<comment type="similarity">
    <text evidence="6">Belongs to the RnpA family.</text>
</comment>
<dbReference type="PANTHER" id="PTHR33992:SF1">
    <property type="entry name" value="RIBONUCLEASE P PROTEIN COMPONENT"/>
    <property type="match status" value="1"/>
</dbReference>
<keyword evidence="2 6" id="KW-0540">Nuclease</keyword>
<gene>
    <name evidence="6" type="primary">rnpA</name>
    <name evidence="8" type="ORF">HNR32_002087</name>
</gene>
<name>A0A840US09_9FIRM</name>
<dbReference type="SUPFAM" id="SSF54211">
    <property type="entry name" value="Ribosomal protein S5 domain 2-like"/>
    <property type="match status" value="1"/>
</dbReference>
<dbReference type="NCBIfam" id="TIGR00188">
    <property type="entry name" value="rnpA"/>
    <property type="match status" value="1"/>
</dbReference>
<proteinExistence type="inferred from homology"/>
<evidence type="ECO:0000256" key="7">
    <source>
        <dbReference type="NCBIfam" id="TIGR00188"/>
    </source>
</evidence>
<dbReference type="AlphaFoldDB" id="A0A840US09"/>
<comment type="catalytic activity">
    <reaction evidence="6">
        <text>Endonucleolytic cleavage of RNA, removing 5'-extranucleotides from tRNA precursor.</text>
        <dbReference type="EC" id="3.1.26.5"/>
    </reaction>
</comment>
<comment type="function">
    <text evidence="6">RNaseP catalyzes the removal of the 5'-leader sequence from pre-tRNA to produce the mature 5'-terminus. It can also cleave other RNA substrates such as 4.5S RNA. The protein component plays an auxiliary but essential role in vivo by binding to the 5'-leader sequence and broadening the substrate specificity of the ribozyme.</text>
</comment>
<evidence type="ECO:0000313" key="8">
    <source>
        <dbReference type="EMBL" id="MBB5336932.1"/>
    </source>
</evidence>
<keyword evidence="9" id="KW-1185">Reference proteome</keyword>
<dbReference type="Gene3D" id="3.30.230.10">
    <property type="match status" value="1"/>
</dbReference>
<dbReference type="GO" id="GO:0001682">
    <property type="term" value="P:tRNA 5'-leader removal"/>
    <property type="evidence" value="ECO:0007669"/>
    <property type="project" value="UniProtKB-UniRule"/>
</dbReference>
<evidence type="ECO:0000256" key="5">
    <source>
        <dbReference type="ARBA" id="ARBA00022884"/>
    </source>
</evidence>